<sequence>MVIGAYAEPVAKGIALTQENPSFALHGIRLAELIGVQVESNCPNCSLVVDVTLREVKDDAFYINQMPVDMSKCVPTLNDTQSMLSTCQWTYQTRVLLQPGNVTELGISVRVKEWTDDSAPTFVMPVAPRGANFQGATFTVGDVLGTTGTVITVLSRNTTFPTALLYGFNVSPKFCAPTIVAGAAPSKNGNDKNLLLRLQPNDLVGFNRFQSSAFSIVLPPKCQASMQLYDWPPEMETNGIFDEGKYVITSRDYPWVFDDSTTQNDAFVESYLNTNLPAVQFPIDFEIQDKLGGTLYIGIQQFDQAGNPIGFANYTSLVDTPFEKRDGFFGQSMRVRWEPVQAAQRKGFILRVTARAPIPSPTAPTTVLPTGSSENPTSTATIASTTTKSSTHFTIYLPFAFVALLLSKLWC</sequence>
<keyword evidence="3" id="KW-1185">Reference proteome</keyword>
<name>A0AA36GD63_9BILA</name>
<dbReference type="AlphaFoldDB" id="A0AA36GD63"/>
<feature type="non-terminal residue" evidence="2">
    <location>
        <position position="1"/>
    </location>
</feature>
<organism evidence="2 3">
    <name type="scientific">Mesorhabditis spiculigera</name>
    <dbReference type="NCBI Taxonomy" id="96644"/>
    <lineage>
        <taxon>Eukaryota</taxon>
        <taxon>Metazoa</taxon>
        <taxon>Ecdysozoa</taxon>
        <taxon>Nematoda</taxon>
        <taxon>Chromadorea</taxon>
        <taxon>Rhabditida</taxon>
        <taxon>Rhabditina</taxon>
        <taxon>Rhabditomorpha</taxon>
        <taxon>Rhabditoidea</taxon>
        <taxon>Rhabditidae</taxon>
        <taxon>Mesorhabditinae</taxon>
        <taxon>Mesorhabditis</taxon>
    </lineage>
</organism>
<dbReference type="Proteomes" id="UP001177023">
    <property type="component" value="Unassembled WGS sequence"/>
</dbReference>
<protein>
    <submittedName>
        <fullName evidence="2">Uncharacterized protein</fullName>
    </submittedName>
</protein>
<reference evidence="2" key="1">
    <citation type="submission" date="2023-06" db="EMBL/GenBank/DDBJ databases">
        <authorList>
            <person name="Delattre M."/>
        </authorList>
    </citation>
    <scope>NUCLEOTIDE SEQUENCE</scope>
    <source>
        <strain evidence="2">AF72</strain>
    </source>
</reference>
<accession>A0AA36GD63</accession>
<dbReference type="EMBL" id="CATQJA010002710">
    <property type="protein sequence ID" value="CAJ0587933.1"/>
    <property type="molecule type" value="Genomic_DNA"/>
</dbReference>
<gene>
    <name evidence="2" type="ORF">MSPICULIGERA_LOCUS25886</name>
</gene>
<feature type="compositionally biased region" description="Polar residues" evidence="1">
    <location>
        <begin position="363"/>
        <end position="376"/>
    </location>
</feature>
<feature type="region of interest" description="Disordered" evidence="1">
    <location>
        <begin position="361"/>
        <end position="380"/>
    </location>
</feature>
<comment type="caution">
    <text evidence="2">The sequence shown here is derived from an EMBL/GenBank/DDBJ whole genome shotgun (WGS) entry which is preliminary data.</text>
</comment>
<proteinExistence type="predicted"/>
<evidence type="ECO:0000256" key="1">
    <source>
        <dbReference type="SAM" id="MobiDB-lite"/>
    </source>
</evidence>
<evidence type="ECO:0000313" key="3">
    <source>
        <dbReference type="Proteomes" id="UP001177023"/>
    </source>
</evidence>
<evidence type="ECO:0000313" key="2">
    <source>
        <dbReference type="EMBL" id="CAJ0587933.1"/>
    </source>
</evidence>